<accession>A0A0U2Z8X0</accession>
<dbReference type="EMBL" id="CP013659">
    <property type="protein sequence ID" value="ALS75716.1"/>
    <property type="molecule type" value="Genomic_DNA"/>
</dbReference>
<keyword evidence="1" id="KW-1133">Transmembrane helix</keyword>
<dbReference type="AlphaFoldDB" id="A0A0U2Z8X0"/>
<protein>
    <recommendedName>
        <fullName evidence="4">DUF3311 domain-containing protein</fullName>
    </recommendedName>
</protein>
<name>A0A0U2Z8X0_9BACL</name>
<feature type="transmembrane region" description="Helical" evidence="1">
    <location>
        <begin position="14"/>
        <end position="31"/>
    </location>
</feature>
<dbReference type="RefSeq" id="WP_058382419.1">
    <property type="nucleotide sequence ID" value="NZ_CP013659.2"/>
</dbReference>
<evidence type="ECO:0000256" key="1">
    <source>
        <dbReference type="SAM" id="Phobius"/>
    </source>
</evidence>
<gene>
    <name evidence="2" type="ORF">AUC31_11140</name>
</gene>
<proteinExistence type="predicted"/>
<keyword evidence="1" id="KW-0812">Transmembrane</keyword>
<reference evidence="2" key="1">
    <citation type="submission" date="2016-01" db="EMBL/GenBank/DDBJ databases">
        <title>Complete genome of Planococcus rifietoensis type strain M8.</title>
        <authorList>
            <person name="See-Too W.S."/>
        </authorList>
    </citation>
    <scope>NUCLEOTIDE SEQUENCE [LARGE SCALE GENOMIC DNA]</scope>
    <source>
        <strain evidence="2">M8</strain>
    </source>
</reference>
<organism evidence="2 3">
    <name type="scientific">Planococcus rifietoensis</name>
    <dbReference type="NCBI Taxonomy" id="200991"/>
    <lineage>
        <taxon>Bacteria</taxon>
        <taxon>Bacillati</taxon>
        <taxon>Bacillota</taxon>
        <taxon>Bacilli</taxon>
        <taxon>Bacillales</taxon>
        <taxon>Caryophanaceae</taxon>
        <taxon>Planococcus</taxon>
    </lineage>
</organism>
<dbReference type="KEGG" id="prt:AUC31_11140"/>
<keyword evidence="3" id="KW-1185">Reference proteome</keyword>
<dbReference type="STRING" id="200991.AUC31_11140"/>
<keyword evidence="1" id="KW-0472">Membrane</keyword>
<evidence type="ECO:0000313" key="2">
    <source>
        <dbReference type="EMBL" id="ALS75716.1"/>
    </source>
</evidence>
<dbReference type="Proteomes" id="UP000067683">
    <property type="component" value="Chromosome"/>
</dbReference>
<evidence type="ECO:0000313" key="3">
    <source>
        <dbReference type="Proteomes" id="UP000067683"/>
    </source>
</evidence>
<dbReference type="OrthoDB" id="2112928at2"/>
<sequence length="86" mass="10145">MEKKQIKEPIRKKWIWIALLLIVIGNVPWYLPVGSYEPLIFGVPYWALIILAFSLILCGFLSWVTLKEWDIVEDEEEAEKRGRVNE</sequence>
<evidence type="ECO:0008006" key="4">
    <source>
        <dbReference type="Google" id="ProtNLM"/>
    </source>
</evidence>
<feature type="transmembrane region" description="Helical" evidence="1">
    <location>
        <begin position="43"/>
        <end position="66"/>
    </location>
</feature>